<evidence type="ECO:0000256" key="10">
    <source>
        <dbReference type="ARBA" id="ARBA00023306"/>
    </source>
</evidence>
<dbReference type="PROSITE" id="PS50896">
    <property type="entry name" value="LISH"/>
    <property type="match status" value="1"/>
</dbReference>
<dbReference type="GO" id="GO:0005875">
    <property type="term" value="C:microtubule associated complex"/>
    <property type="evidence" value="ECO:0007669"/>
    <property type="project" value="UniProtKB-UniRule"/>
</dbReference>
<comment type="subunit">
    <text evidence="11">May be a component of a dynein regulatory complex composed of at least lis-1 and nud-2. Interacts with nud-2.</text>
</comment>
<dbReference type="PANTHER" id="PTHR19879:SF9">
    <property type="entry name" value="TRANSCRIPTION INITIATION FACTOR TFIID SUBUNIT 5"/>
    <property type="match status" value="1"/>
</dbReference>
<dbReference type="Gene3D" id="1.20.960.30">
    <property type="match status" value="1"/>
</dbReference>
<feature type="repeat" description="WD" evidence="12">
    <location>
        <begin position="149"/>
        <end position="181"/>
    </location>
</feature>
<dbReference type="InterPro" id="IPR019775">
    <property type="entry name" value="WD40_repeat_CS"/>
</dbReference>
<evidence type="ECO:0000256" key="11">
    <source>
        <dbReference type="HAMAP-Rule" id="MF_03141"/>
    </source>
</evidence>
<feature type="repeat" description="WD" evidence="12">
    <location>
        <begin position="107"/>
        <end position="148"/>
    </location>
</feature>
<evidence type="ECO:0000256" key="8">
    <source>
        <dbReference type="ARBA" id="ARBA00023054"/>
    </source>
</evidence>
<dbReference type="PANTHER" id="PTHR19879">
    <property type="entry name" value="TRANSCRIPTION INITIATION FACTOR TFIID"/>
    <property type="match status" value="1"/>
</dbReference>
<dbReference type="SMART" id="SM00667">
    <property type="entry name" value="LisH"/>
    <property type="match status" value="1"/>
</dbReference>
<dbReference type="SMART" id="SM00320">
    <property type="entry name" value="WD40"/>
    <property type="match status" value="7"/>
</dbReference>
<comment type="similarity">
    <text evidence="11">Belongs to the WD repeat LIS1/nudF family.</text>
</comment>
<sequence>MVMSSSKQRDDINLAVVDYLESHGYAQSASIFRQEANVDENADPARKAQLSGILEKKWTLTTRLQQKVLNLEEQLKQRDKEAPFSGPSRDKRMPEEWIPRPPERFQLTGHRMPITKVIFHPQFSLIASSSEDCTIKIWDFESGEFERSLKGHTDTVQDIGFNASGKLLASCSADMTIKIWDFVNTYECLKTLKGHEHNISSVVFLPSGDFILSASRDKLIKLWDIANGYCVQNFSKHTDWVRMVAVNEDGTCFASCSNDRSIIIWCLATKVPKMTLLGHEHVIESIIWVSDKSAAQILTFSGDSSREGKTNGDIEQQQKTAMLVSASRDRTIRFWEVLSGCCLFTLAGHDNWVRDIRLHPNGKFLVSVSDDKTLRVWSIEHRRCIKTLQAHPQFVTALDFHSKLPFVVTGSVDNSIKVWECR</sequence>
<dbReference type="GO" id="GO:0005737">
    <property type="term" value="C:cytoplasm"/>
    <property type="evidence" value="ECO:0007669"/>
    <property type="project" value="UniProtKB-UniRule"/>
</dbReference>
<feature type="repeat" description="WD" evidence="12">
    <location>
        <begin position="346"/>
        <end position="387"/>
    </location>
</feature>
<name>A0ABD2HW81_HETSC</name>
<reference evidence="15 16" key="1">
    <citation type="submission" date="2024-10" db="EMBL/GenBank/DDBJ databases">
        <authorList>
            <person name="Kim D."/>
        </authorList>
    </citation>
    <scope>NUCLEOTIDE SEQUENCE [LARGE SCALE GENOMIC DNA]</scope>
    <source>
        <strain evidence="15">Taebaek</strain>
    </source>
</reference>
<evidence type="ECO:0000313" key="16">
    <source>
        <dbReference type="Proteomes" id="UP001620645"/>
    </source>
</evidence>
<evidence type="ECO:0000256" key="9">
    <source>
        <dbReference type="ARBA" id="ARBA00023212"/>
    </source>
</evidence>
<protein>
    <recommendedName>
        <fullName evidence="11">Lissencephaly-1 homolog</fullName>
    </recommendedName>
</protein>
<dbReference type="EMBL" id="JBICCN010000402">
    <property type="protein sequence ID" value="KAL3070921.1"/>
    <property type="molecule type" value="Genomic_DNA"/>
</dbReference>
<dbReference type="CDD" id="cd00200">
    <property type="entry name" value="WD40"/>
    <property type="match status" value="1"/>
</dbReference>
<keyword evidence="5 11" id="KW-0493">Microtubule</keyword>
<comment type="subcellular location">
    <subcellularLocation>
        <location evidence="11">Cytoplasm</location>
        <location evidence="11">Cytoskeleton</location>
    </subcellularLocation>
    <subcellularLocation>
        <location evidence="11">Cytoplasm</location>
        <location evidence="11">Cytoskeleton</location>
        <location evidence="11">Microtubule organizing center</location>
        <location evidence="11">Centrosome</location>
    </subcellularLocation>
    <text evidence="11">Localizes to the plus end of microtubules and to the centrosome.</text>
</comment>
<evidence type="ECO:0000256" key="1">
    <source>
        <dbReference type="ARBA" id="ARBA00022448"/>
    </source>
</evidence>
<gene>
    <name evidence="15" type="ORF">niasHS_017046</name>
</gene>
<keyword evidence="6" id="KW-0677">Repeat</keyword>
<dbReference type="PRINTS" id="PR00320">
    <property type="entry name" value="GPROTEINBRPT"/>
</dbReference>
<feature type="repeat" description="WD" evidence="12">
    <location>
        <begin position="388"/>
        <end position="422"/>
    </location>
</feature>
<evidence type="ECO:0000256" key="5">
    <source>
        <dbReference type="ARBA" id="ARBA00022701"/>
    </source>
</evidence>
<evidence type="ECO:0000256" key="12">
    <source>
        <dbReference type="PROSITE-ProRule" id="PRU00221"/>
    </source>
</evidence>
<dbReference type="Pfam" id="PF24951">
    <property type="entry name" value="LisH_PAC1"/>
    <property type="match status" value="1"/>
</dbReference>
<dbReference type="InterPro" id="IPR001680">
    <property type="entry name" value="WD40_rpt"/>
</dbReference>
<keyword evidence="3 12" id="KW-0853">WD repeat</keyword>
<comment type="domain">
    <text evidence="11">Dimerization mediated by the LisH domain may be required to activate dynein.</text>
</comment>
<feature type="repeat" description="WD" evidence="12">
    <location>
        <begin position="234"/>
        <end position="265"/>
    </location>
</feature>
<evidence type="ECO:0000256" key="3">
    <source>
        <dbReference type="ARBA" id="ARBA00022574"/>
    </source>
</evidence>
<evidence type="ECO:0000259" key="14">
    <source>
        <dbReference type="Pfam" id="PF24951"/>
    </source>
</evidence>
<evidence type="ECO:0000256" key="13">
    <source>
        <dbReference type="SAM" id="MobiDB-lite"/>
    </source>
</evidence>
<keyword evidence="4 11" id="KW-0132">Cell division</keyword>
<dbReference type="Pfam" id="PF00400">
    <property type="entry name" value="WD40"/>
    <property type="match status" value="7"/>
</dbReference>
<keyword evidence="1 11" id="KW-0813">Transport</keyword>
<dbReference type="Gene3D" id="2.130.10.10">
    <property type="entry name" value="YVTN repeat-like/Quinoprotein amine dehydrogenase"/>
    <property type="match status" value="1"/>
</dbReference>
<dbReference type="InterPro" id="IPR056795">
    <property type="entry name" value="PAC1-like_LisH-like_dom"/>
</dbReference>
<dbReference type="GO" id="GO:0005874">
    <property type="term" value="C:microtubule"/>
    <property type="evidence" value="ECO:0007669"/>
    <property type="project" value="UniProtKB-KW"/>
</dbReference>
<keyword evidence="10 11" id="KW-0131">Cell cycle</keyword>
<feature type="region of interest" description="Disordered" evidence="13">
    <location>
        <begin position="75"/>
        <end position="96"/>
    </location>
</feature>
<dbReference type="PIRSF" id="PIRSF037647">
    <property type="entry name" value="Dynein_regulator_Lis1"/>
    <property type="match status" value="1"/>
</dbReference>
<keyword evidence="16" id="KW-1185">Reference proteome</keyword>
<evidence type="ECO:0000256" key="7">
    <source>
        <dbReference type="ARBA" id="ARBA00022776"/>
    </source>
</evidence>
<dbReference type="InterPro" id="IPR020472">
    <property type="entry name" value="WD40_PAC1"/>
</dbReference>
<dbReference type="InterPro" id="IPR036322">
    <property type="entry name" value="WD40_repeat_dom_sf"/>
</dbReference>
<comment type="function">
    <text evidence="11">Positively regulates the activity of the minus-end directed microtubule motor protein dynein. May enhance dynein-mediated microtubule sliding by targeting dynein to the microtubule plus end. Required for several dynein- and microtubule-dependent processes.</text>
</comment>
<proteinExistence type="inferred from homology"/>
<keyword evidence="8 11" id="KW-0175">Coiled coil</keyword>
<keyword evidence="7 11" id="KW-0498">Mitosis</keyword>
<dbReference type="InterPro" id="IPR017252">
    <property type="entry name" value="Dynein_regulator_LIS1"/>
</dbReference>
<dbReference type="GO" id="GO:0051012">
    <property type="term" value="P:microtubule sliding"/>
    <property type="evidence" value="ECO:0007669"/>
    <property type="project" value="UniProtKB-UniRule"/>
</dbReference>
<dbReference type="PROSITE" id="PS00678">
    <property type="entry name" value="WD_REPEATS_1"/>
    <property type="match status" value="3"/>
</dbReference>
<dbReference type="GO" id="GO:0070840">
    <property type="term" value="F:dynein complex binding"/>
    <property type="evidence" value="ECO:0007669"/>
    <property type="project" value="UniProtKB-UniRule"/>
</dbReference>
<dbReference type="InterPro" id="IPR037190">
    <property type="entry name" value="LIS1_N"/>
</dbReference>
<keyword evidence="2 11" id="KW-0963">Cytoplasm</keyword>
<accession>A0ABD2HW81</accession>
<dbReference type="HAMAP" id="MF_03141">
    <property type="entry name" value="lis1"/>
    <property type="match status" value="1"/>
</dbReference>
<feature type="repeat" description="WD" evidence="12">
    <location>
        <begin position="192"/>
        <end position="233"/>
    </location>
</feature>
<evidence type="ECO:0000256" key="6">
    <source>
        <dbReference type="ARBA" id="ARBA00022737"/>
    </source>
</evidence>
<keyword evidence="9 11" id="KW-0206">Cytoskeleton</keyword>
<dbReference type="GO" id="GO:0051301">
    <property type="term" value="P:cell division"/>
    <property type="evidence" value="ECO:0007669"/>
    <property type="project" value="UniProtKB-KW"/>
</dbReference>
<evidence type="ECO:0000313" key="15">
    <source>
        <dbReference type="EMBL" id="KAL3070921.1"/>
    </source>
</evidence>
<dbReference type="Proteomes" id="UP001620645">
    <property type="component" value="Unassembled WGS sequence"/>
</dbReference>
<dbReference type="SUPFAM" id="SSF109925">
    <property type="entry name" value="Lissencephaly-1 protein (Lis-1, PAF-AH alpha) N-terminal domain"/>
    <property type="match status" value="1"/>
</dbReference>
<dbReference type="InterPro" id="IPR015943">
    <property type="entry name" value="WD40/YVTN_repeat-like_dom_sf"/>
</dbReference>
<organism evidence="15 16">
    <name type="scientific">Heterodera schachtii</name>
    <name type="common">Sugarbeet cyst nematode worm</name>
    <name type="synonym">Tylenchus schachtii</name>
    <dbReference type="NCBI Taxonomy" id="97005"/>
    <lineage>
        <taxon>Eukaryota</taxon>
        <taxon>Metazoa</taxon>
        <taxon>Ecdysozoa</taxon>
        <taxon>Nematoda</taxon>
        <taxon>Chromadorea</taxon>
        <taxon>Rhabditida</taxon>
        <taxon>Tylenchina</taxon>
        <taxon>Tylenchomorpha</taxon>
        <taxon>Tylenchoidea</taxon>
        <taxon>Heteroderidae</taxon>
        <taxon>Heteroderinae</taxon>
        <taxon>Heterodera</taxon>
    </lineage>
</organism>
<comment type="caution">
    <text evidence="15">The sequence shown here is derived from an EMBL/GenBank/DDBJ whole genome shotgun (WGS) entry which is preliminary data.</text>
</comment>
<dbReference type="GO" id="GO:0000132">
    <property type="term" value="P:establishment of mitotic spindle orientation"/>
    <property type="evidence" value="ECO:0007669"/>
    <property type="project" value="UniProtKB-UniRule"/>
</dbReference>
<dbReference type="PROSITE" id="PS50082">
    <property type="entry name" value="WD_REPEATS_2"/>
    <property type="match status" value="7"/>
</dbReference>
<feature type="domain" description="PAC1-like LisH-like dimerisation" evidence="14">
    <location>
        <begin position="6"/>
        <end position="41"/>
    </location>
</feature>
<dbReference type="GO" id="GO:0005813">
    <property type="term" value="C:centrosome"/>
    <property type="evidence" value="ECO:0007669"/>
    <property type="project" value="UniProtKB-SubCell"/>
</dbReference>
<dbReference type="PROSITE" id="PS50294">
    <property type="entry name" value="WD_REPEATS_REGION"/>
    <property type="match status" value="6"/>
</dbReference>
<dbReference type="SUPFAM" id="SSF50978">
    <property type="entry name" value="WD40 repeat-like"/>
    <property type="match status" value="1"/>
</dbReference>
<feature type="repeat" description="WD" evidence="12">
    <location>
        <begin position="322"/>
        <end position="345"/>
    </location>
</feature>
<evidence type="ECO:0000256" key="4">
    <source>
        <dbReference type="ARBA" id="ARBA00022618"/>
    </source>
</evidence>
<evidence type="ECO:0000256" key="2">
    <source>
        <dbReference type="ARBA" id="ARBA00022490"/>
    </source>
</evidence>
<dbReference type="AlphaFoldDB" id="A0ABD2HW81"/>
<dbReference type="InterPro" id="IPR006594">
    <property type="entry name" value="LisH"/>
</dbReference>